<dbReference type="GO" id="GO:0005768">
    <property type="term" value="C:endosome"/>
    <property type="evidence" value="ECO:0007669"/>
    <property type="project" value="UniProtKB-ARBA"/>
</dbReference>
<evidence type="ECO:0000256" key="6">
    <source>
        <dbReference type="SAM" id="MobiDB-lite"/>
    </source>
</evidence>
<protein>
    <recommendedName>
        <fullName evidence="11">PX domain-containing protein</fullName>
    </recommendedName>
</protein>
<dbReference type="AlphaFoldDB" id="A0A176VXQ7"/>
<dbReference type="InterPro" id="IPR036871">
    <property type="entry name" value="PX_dom_sf"/>
</dbReference>
<dbReference type="SMART" id="SM01175">
    <property type="entry name" value="DUF4206"/>
    <property type="match status" value="1"/>
</dbReference>
<dbReference type="PANTHER" id="PTHR12326">
    <property type="entry name" value="PLECKSTRIN HOMOLOGY DOMAIN CONTAINING PROTEIN"/>
    <property type="match status" value="1"/>
</dbReference>
<dbReference type="SMART" id="SM00312">
    <property type="entry name" value="PX"/>
    <property type="match status" value="1"/>
</dbReference>
<evidence type="ECO:0000256" key="4">
    <source>
        <dbReference type="ARBA" id="ARBA00022833"/>
    </source>
</evidence>
<reference evidence="9" key="1">
    <citation type="submission" date="2016-03" db="EMBL/GenBank/DDBJ databases">
        <title>Mechanisms controlling the formation of the plant cell surface in tip-growing cells are functionally conserved among land plants.</title>
        <authorList>
            <person name="Honkanen S."/>
            <person name="Jones V.A."/>
            <person name="Morieri G."/>
            <person name="Champion C."/>
            <person name="Hetherington A.J."/>
            <person name="Kelly S."/>
            <person name="Saint-Marcoux D."/>
            <person name="Proust H."/>
            <person name="Prescott H."/>
            <person name="Dolan L."/>
        </authorList>
    </citation>
    <scope>NUCLEOTIDE SEQUENCE [LARGE SCALE GENOMIC DNA]</scope>
    <source>
        <tissue evidence="9">Whole gametophyte</tissue>
    </source>
</reference>
<evidence type="ECO:0000313" key="9">
    <source>
        <dbReference type="EMBL" id="OAE25131.1"/>
    </source>
</evidence>
<dbReference type="Proteomes" id="UP000077202">
    <property type="component" value="Unassembled WGS sequence"/>
</dbReference>
<dbReference type="GO" id="GO:0008270">
    <property type="term" value="F:zinc ion binding"/>
    <property type="evidence" value="ECO:0007669"/>
    <property type="project" value="UniProtKB-KW"/>
</dbReference>
<dbReference type="InterPro" id="IPR025258">
    <property type="entry name" value="RH_dom"/>
</dbReference>
<name>A0A176VXQ7_MARPO</name>
<evidence type="ECO:0000256" key="2">
    <source>
        <dbReference type="ARBA" id="ARBA00022737"/>
    </source>
</evidence>
<feature type="region of interest" description="Disordered" evidence="6">
    <location>
        <begin position="495"/>
        <end position="518"/>
    </location>
</feature>
<keyword evidence="2" id="KW-0677">Repeat</keyword>
<keyword evidence="1" id="KW-0479">Metal-binding</keyword>
<dbReference type="Pfam" id="PF13901">
    <property type="entry name" value="RH_dom"/>
    <property type="match status" value="1"/>
</dbReference>
<evidence type="ECO:0008006" key="11">
    <source>
        <dbReference type="Google" id="ProtNLM"/>
    </source>
</evidence>
<keyword evidence="4" id="KW-0862">Zinc</keyword>
<sequence length="1139" mass="125023">MLDEEFESPEKLNRALGVDVESSRCEGFVGSSPSPYIAEGSADCCPEWENNAKVTATAVNSDTGQGHYGISYTARPINIDASGEANVQVEGNEKDQVFTEDIDDQTLPDSLERGSAVMTEDHDRVVSVEENCDQDILEEKDLEATSSISEYNSLTGRDSDDDDSSMFGASPSKYFQALSKTNSTCDQFFNSEDELAFGCSDWSEYVHQIGGELGSSFVELQEARKDLHPVLGVGPPLDRFLDDSEDKSIDAGEDGDRSDGDLPPEEVSRVRGAGRLDLDDGDEDVTAADGESSLTGPASFSTTLPAFHSNEGCGIALFGEDENTIDYDDFWDLTSGSHLTSLRDATDDSLGVHGEVEEHIIEELKILPSQEDFSAEAHGLPNNLRESGDFSLLVQESVEPMSEAGNKIDLQVRTLDENSVSGIACHTGLKLKVDVNRTRETPKLQQVSAESHLLEDVAPGISVGDHCKNGSRIVDLGLKAADIIQDQVHCTSLSPGKVVGSAPSTPGKSLEDESKRAGVDWAEEDLGPDELSRYVEALEVKETYIDTVLDMEDVLFDGEGGGGSRTFQVGKVTSPGFVRPVRDGSLSASTSSVLALASRQISHPTRLLSDVDWVEVVGAVQRHGGASLGERVVGVKQHTVYRIKVKGGGNEWEIQRRYRDFVVLYSQLQSLFALDKHVSLPPPWEKVKQESRKYFGNTSPDVVELRSALIQVCLQSLIRAGPPLSTATPLQRFLFPVGEGSQISVTGGGLPDKSVVQDQSGSTLPLQEFGLDSPKSDISSNAPDLEDDGTQSSVLGKTIRLIVQIHKKKPLRQQLQAQHYTCAGCYKRLELALGIVPELVQNWGWRGPRLCEYTGQLFCSTCHLNETAVLPAWVLQRWDFTPRLVSQLAKAYLDSIYDKPMLCVSAVNPYLYARVPVLAHLTEMRRKINKMLACIRCPARTRIQTMLGSRRYLLENNDFCALRDLADLSKGAFAVLPGYMRAVLLKLSSHITRECFLCRELGEPCGAGELCYDEYDVIYPHQDELIVRCPSCQHPFHKRCYAKCQKCPSCRGQPELKRNDSLLTVQQHGEHAGEFSASKASPEPLKRTESLTSPANPRENKSSTRRSLFANFLGSREARSPEQKKEIINMNPLSSPIEL</sequence>
<evidence type="ECO:0000259" key="8">
    <source>
        <dbReference type="PROSITE" id="PS50195"/>
    </source>
</evidence>
<comment type="caution">
    <text evidence="9">The sequence shown here is derived from an EMBL/GenBank/DDBJ whole genome shotgun (WGS) entry which is preliminary data.</text>
</comment>
<dbReference type="PROSITE" id="PS50195">
    <property type="entry name" value="PX"/>
    <property type="match status" value="1"/>
</dbReference>
<feature type="compositionally biased region" description="Basic and acidic residues" evidence="6">
    <location>
        <begin position="1116"/>
        <end position="1127"/>
    </location>
</feature>
<organism evidence="9 10">
    <name type="scientific">Marchantia polymorpha subsp. ruderalis</name>
    <dbReference type="NCBI Taxonomy" id="1480154"/>
    <lineage>
        <taxon>Eukaryota</taxon>
        <taxon>Viridiplantae</taxon>
        <taxon>Streptophyta</taxon>
        <taxon>Embryophyta</taxon>
        <taxon>Marchantiophyta</taxon>
        <taxon>Marchantiopsida</taxon>
        <taxon>Marchantiidae</taxon>
        <taxon>Marchantiales</taxon>
        <taxon>Marchantiaceae</taxon>
        <taxon>Marchantia</taxon>
    </lineage>
</organism>
<keyword evidence="3 5" id="KW-0863">Zinc-finger</keyword>
<feature type="domain" description="RING-type" evidence="7">
    <location>
        <begin position="1010"/>
        <end position="1051"/>
    </location>
</feature>
<dbReference type="InterPro" id="IPR001841">
    <property type="entry name" value="Znf_RING"/>
</dbReference>
<feature type="region of interest" description="Disordered" evidence="6">
    <location>
        <begin position="766"/>
        <end position="790"/>
    </location>
</feature>
<feature type="compositionally biased region" description="Basic and acidic residues" evidence="6">
    <location>
        <begin position="239"/>
        <end position="278"/>
    </location>
</feature>
<evidence type="ECO:0000259" key="7">
    <source>
        <dbReference type="PROSITE" id="PS50089"/>
    </source>
</evidence>
<feature type="region of interest" description="Disordered" evidence="6">
    <location>
        <begin position="229"/>
        <end position="298"/>
    </location>
</feature>
<dbReference type="Gene3D" id="3.30.1520.10">
    <property type="entry name" value="Phox-like domain"/>
    <property type="match status" value="1"/>
</dbReference>
<evidence type="ECO:0000313" key="10">
    <source>
        <dbReference type="Proteomes" id="UP000077202"/>
    </source>
</evidence>
<dbReference type="PANTHER" id="PTHR12326:SF3">
    <property type="entry name" value="DIFFERENTIALLY EXPRESSED IN FDCP 8 HOMOLOG"/>
    <property type="match status" value="1"/>
</dbReference>
<dbReference type="PROSITE" id="PS50089">
    <property type="entry name" value="ZF_RING_2"/>
    <property type="match status" value="1"/>
</dbReference>
<dbReference type="InterPro" id="IPR001683">
    <property type="entry name" value="PX_dom"/>
</dbReference>
<accession>A0A176VXQ7</accession>
<dbReference type="InterPro" id="IPR051366">
    <property type="entry name" value="DEF8"/>
</dbReference>
<feature type="domain" description="PX" evidence="8">
    <location>
        <begin position="619"/>
        <end position="741"/>
    </location>
</feature>
<feature type="region of interest" description="Disordered" evidence="6">
    <location>
        <begin position="1068"/>
        <end position="1139"/>
    </location>
</feature>
<evidence type="ECO:0000256" key="3">
    <source>
        <dbReference type="ARBA" id="ARBA00022771"/>
    </source>
</evidence>
<proteinExistence type="predicted"/>
<dbReference type="SUPFAM" id="SSF64268">
    <property type="entry name" value="PX domain"/>
    <property type="match status" value="1"/>
</dbReference>
<gene>
    <name evidence="9" type="ORF">AXG93_3217s1480</name>
</gene>
<keyword evidence="10" id="KW-1185">Reference proteome</keyword>
<dbReference type="Pfam" id="PF00787">
    <property type="entry name" value="PX"/>
    <property type="match status" value="1"/>
</dbReference>
<dbReference type="GO" id="GO:0035091">
    <property type="term" value="F:phosphatidylinositol binding"/>
    <property type="evidence" value="ECO:0007669"/>
    <property type="project" value="InterPro"/>
</dbReference>
<evidence type="ECO:0000256" key="5">
    <source>
        <dbReference type="PROSITE-ProRule" id="PRU00175"/>
    </source>
</evidence>
<evidence type="ECO:0000256" key="1">
    <source>
        <dbReference type="ARBA" id="ARBA00022723"/>
    </source>
</evidence>
<dbReference type="EMBL" id="LVLJ01002403">
    <property type="protein sequence ID" value="OAE25131.1"/>
    <property type="molecule type" value="Genomic_DNA"/>
</dbReference>
<feature type="compositionally biased region" description="Basic and acidic residues" evidence="6">
    <location>
        <begin position="509"/>
        <end position="518"/>
    </location>
</feature>
<dbReference type="CDD" id="cd16448">
    <property type="entry name" value="RING-H2"/>
    <property type="match status" value="1"/>
</dbReference>
<dbReference type="CDD" id="cd06093">
    <property type="entry name" value="PX_domain"/>
    <property type="match status" value="1"/>
</dbReference>